<dbReference type="EMBL" id="NAJO01000006">
    <property type="protein sequence ID" value="OQO11891.1"/>
    <property type="molecule type" value="Genomic_DNA"/>
</dbReference>
<evidence type="ECO:0008006" key="3">
    <source>
        <dbReference type="Google" id="ProtNLM"/>
    </source>
</evidence>
<evidence type="ECO:0000313" key="2">
    <source>
        <dbReference type="Proteomes" id="UP000192596"/>
    </source>
</evidence>
<sequence>MRETRARRSTRSQVKLSKSEHLNINGVSRRTAANTHSTGNGELANVDAAVNTASGKDRTTVSTQHPISVRKGVTPLKEPFRFLDLPPELRTRILCLAVASKHEDGRDLDTITGPAVAAVSKQLYIETMPVLLAETIWKVTVRSNMNLHCDPPLERRPSIHAGKAKGMDLSAGRILLSRSSMAYLRRLGRMVDCFRMIKFCVYSVSYAGSAMDWLICEVSVRIEHSRILITAVMPDMQRESRYPQLRPVIDAVVMRLRSVIETAKAKPGFRGLNWGNVTELASAFDVASWMLKAS</sequence>
<proteinExistence type="predicted"/>
<comment type="caution">
    <text evidence="1">The sequence shown here is derived from an EMBL/GenBank/DDBJ whole genome shotgun (WGS) entry which is preliminary data.</text>
</comment>
<keyword evidence="2" id="KW-1185">Reference proteome</keyword>
<evidence type="ECO:0000313" key="1">
    <source>
        <dbReference type="EMBL" id="OQO11891.1"/>
    </source>
</evidence>
<protein>
    <recommendedName>
        <fullName evidence="3">F-box domain-containing protein</fullName>
    </recommendedName>
</protein>
<dbReference type="Proteomes" id="UP000192596">
    <property type="component" value="Unassembled WGS sequence"/>
</dbReference>
<dbReference type="AlphaFoldDB" id="A0A1V8TKV5"/>
<reference evidence="2" key="1">
    <citation type="submission" date="2017-03" db="EMBL/GenBank/DDBJ databases">
        <title>Genomes of endolithic fungi from Antarctica.</title>
        <authorList>
            <person name="Coleine C."/>
            <person name="Masonjones S."/>
            <person name="Stajich J.E."/>
        </authorList>
    </citation>
    <scope>NUCLEOTIDE SEQUENCE [LARGE SCALE GENOMIC DNA]</scope>
    <source>
        <strain evidence="2">CCFEE 5527</strain>
    </source>
</reference>
<accession>A0A1V8TKV5</accession>
<organism evidence="1 2">
    <name type="scientific">Cryoendolithus antarcticus</name>
    <dbReference type="NCBI Taxonomy" id="1507870"/>
    <lineage>
        <taxon>Eukaryota</taxon>
        <taxon>Fungi</taxon>
        <taxon>Dikarya</taxon>
        <taxon>Ascomycota</taxon>
        <taxon>Pezizomycotina</taxon>
        <taxon>Dothideomycetes</taxon>
        <taxon>Dothideomycetidae</taxon>
        <taxon>Cladosporiales</taxon>
        <taxon>Cladosporiaceae</taxon>
        <taxon>Cryoendolithus</taxon>
    </lineage>
</organism>
<name>A0A1V8TKV5_9PEZI</name>
<gene>
    <name evidence="1" type="ORF">B0A48_03618</name>
</gene>
<dbReference type="OrthoDB" id="3946110at2759"/>
<dbReference type="InParanoid" id="A0A1V8TKV5"/>